<evidence type="ECO:0000313" key="2">
    <source>
        <dbReference type="EMBL" id="VDN60790.1"/>
    </source>
</evidence>
<dbReference type="Proteomes" id="UP000274756">
    <property type="component" value="Unassembled WGS sequence"/>
</dbReference>
<reference evidence="2 4" key="2">
    <citation type="submission" date="2018-11" db="EMBL/GenBank/DDBJ databases">
        <authorList>
            <consortium name="Pathogen Informatics"/>
        </authorList>
    </citation>
    <scope>NUCLEOTIDE SEQUENCE [LARGE SCALE GENOMIC DNA]</scope>
</reference>
<feature type="signal peptide" evidence="1">
    <location>
        <begin position="1"/>
        <end position="19"/>
    </location>
</feature>
<dbReference type="AlphaFoldDB" id="A0A0N4UPF7"/>
<evidence type="ECO:0000313" key="3">
    <source>
        <dbReference type="Proteomes" id="UP000038040"/>
    </source>
</evidence>
<dbReference type="WBParaSite" id="DME_0000984201-mRNA-1">
    <property type="protein sequence ID" value="DME_0000984201-mRNA-1"/>
    <property type="gene ID" value="DME_0000984201"/>
</dbReference>
<protein>
    <submittedName>
        <fullName evidence="5">EGF-like domain-containing protein</fullName>
    </submittedName>
</protein>
<keyword evidence="4" id="KW-1185">Reference proteome</keyword>
<sequence length="242" mass="26885">MLALIVPVTFALFVRPSIAVVGSTTTLNYNEQYSITSTPSSNSTNIANNSSTIELTKFVRPSIAVVGSTTTLNYNEQYSITSTPSSNSTNIANNSSTIELTKLTRAPIKYILSLCDRSECPIDMVQKVKKRIFHWCSYTCECAKGFEMKGFSCQKPITSTELMTIVPKIVAYVRRSCGVNMIQVERCNYHPISGFMRNCQEISKCACENGYYFISDGLCSKMRTKAMHLALLAKQAKIAIRI</sequence>
<keyword evidence="1" id="KW-0732">Signal</keyword>
<reference evidence="5" key="1">
    <citation type="submission" date="2017-02" db="UniProtKB">
        <authorList>
            <consortium name="WormBaseParasite"/>
        </authorList>
    </citation>
    <scope>IDENTIFICATION</scope>
</reference>
<evidence type="ECO:0000313" key="5">
    <source>
        <dbReference type="WBParaSite" id="DME_0000984201-mRNA-1"/>
    </source>
</evidence>
<evidence type="ECO:0000313" key="4">
    <source>
        <dbReference type="Proteomes" id="UP000274756"/>
    </source>
</evidence>
<feature type="chain" id="PRO_5041081779" evidence="1">
    <location>
        <begin position="20"/>
        <end position="242"/>
    </location>
</feature>
<proteinExistence type="predicted"/>
<accession>A0A0N4UPF7</accession>
<dbReference type="Proteomes" id="UP000038040">
    <property type="component" value="Unplaced"/>
</dbReference>
<evidence type="ECO:0000256" key="1">
    <source>
        <dbReference type="SAM" id="SignalP"/>
    </source>
</evidence>
<gene>
    <name evidence="2" type="ORF">DME_LOCUS10763</name>
</gene>
<dbReference type="EMBL" id="UYYG01001245">
    <property type="protein sequence ID" value="VDN60790.1"/>
    <property type="molecule type" value="Genomic_DNA"/>
</dbReference>
<name>A0A0N4UPF7_DRAME</name>
<organism evidence="3 5">
    <name type="scientific">Dracunculus medinensis</name>
    <name type="common">Guinea worm</name>
    <dbReference type="NCBI Taxonomy" id="318479"/>
    <lineage>
        <taxon>Eukaryota</taxon>
        <taxon>Metazoa</taxon>
        <taxon>Ecdysozoa</taxon>
        <taxon>Nematoda</taxon>
        <taxon>Chromadorea</taxon>
        <taxon>Rhabditida</taxon>
        <taxon>Spirurina</taxon>
        <taxon>Dracunculoidea</taxon>
        <taxon>Dracunculidae</taxon>
        <taxon>Dracunculus</taxon>
    </lineage>
</organism>